<dbReference type="SMART" id="SM00267">
    <property type="entry name" value="GGDEF"/>
    <property type="match status" value="1"/>
</dbReference>
<organism evidence="3 4">
    <name type="scientific">Krasilnikovia cinnamomea</name>
    <dbReference type="NCBI Taxonomy" id="349313"/>
    <lineage>
        <taxon>Bacteria</taxon>
        <taxon>Bacillati</taxon>
        <taxon>Actinomycetota</taxon>
        <taxon>Actinomycetes</taxon>
        <taxon>Micromonosporales</taxon>
        <taxon>Micromonosporaceae</taxon>
        <taxon>Krasilnikovia</taxon>
    </lineage>
</organism>
<dbReference type="InterPro" id="IPR050469">
    <property type="entry name" value="Diguanylate_Cyclase"/>
</dbReference>
<dbReference type="GO" id="GO:0043709">
    <property type="term" value="P:cell adhesion involved in single-species biofilm formation"/>
    <property type="evidence" value="ECO:0007669"/>
    <property type="project" value="TreeGrafter"/>
</dbReference>
<keyword evidence="4" id="KW-1185">Reference proteome</keyword>
<evidence type="ECO:0000256" key="1">
    <source>
        <dbReference type="SAM" id="MobiDB-lite"/>
    </source>
</evidence>
<dbReference type="SUPFAM" id="SSF48452">
    <property type="entry name" value="TPR-like"/>
    <property type="match status" value="1"/>
</dbReference>
<dbReference type="SUPFAM" id="SSF55073">
    <property type="entry name" value="Nucleotide cyclase"/>
    <property type="match status" value="1"/>
</dbReference>
<dbReference type="PROSITE" id="PS50887">
    <property type="entry name" value="GGDEF"/>
    <property type="match status" value="1"/>
</dbReference>
<dbReference type="CDD" id="cd01949">
    <property type="entry name" value="GGDEF"/>
    <property type="match status" value="1"/>
</dbReference>
<comment type="caution">
    <text evidence="3">The sequence shown here is derived from an EMBL/GenBank/DDBJ whole genome shotgun (WGS) entry which is preliminary data.</text>
</comment>
<dbReference type="Gene3D" id="3.30.70.270">
    <property type="match status" value="1"/>
</dbReference>
<sequence>MNGVPQQHPAADVAAPPPGDGVRAPFDRDEANRILDEYEDSSDFDLAEAERLAAHYEAAAAASGETELLWRARLLRADMLECRGEPAESVRILSDALDWAKVHDCRRVQVRAHHVLARLYHLMGDLAATLDHTLQCVSALDDTIPIANRIGCLIKLADAFAMTGSVPAARERYDQAERLAAEHGIVTRQMAALNNWAYTEYEAGDGAGAREVLARLRQVAHAHGEPLNSNVLDTVARVEMLCGDLPAALRAAHDAIAVFRRENRVREVDAETDLLLTLALVQRRSGDLEAALGTVTEVQRRCERLPLVTNAAQALSELAEIHAAGGDFERAYRAVREFNAAQEQLSSAQHEIQARNRRVMFEVAEARRQAEWFREQAHRDALTGLHNRRYVDEHLPPLLRRAAADGSRVTIALLDLDHFKRVNDTLSHEAGDQVLTTVAGLLDTVETGPDGFTARLGGEEFLVVVRGTDADGALARLEALRRTIAAYPWQPITGDLPVTTSIGVAAATADSTQSSLLGEADAALYTAKRAGRDRISVAPATIEPKRRRWRDAPRLAS</sequence>
<accession>A0A4Q7ZPX5</accession>
<dbReference type="GO" id="GO:1902201">
    <property type="term" value="P:negative regulation of bacterial-type flagellum-dependent cell motility"/>
    <property type="evidence" value="ECO:0007669"/>
    <property type="project" value="TreeGrafter"/>
</dbReference>
<dbReference type="PANTHER" id="PTHR45138:SF9">
    <property type="entry name" value="DIGUANYLATE CYCLASE DGCM-RELATED"/>
    <property type="match status" value="1"/>
</dbReference>
<reference evidence="3 4" key="1">
    <citation type="submission" date="2019-02" db="EMBL/GenBank/DDBJ databases">
        <title>Sequencing the genomes of 1000 actinobacteria strains.</title>
        <authorList>
            <person name="Klenk H.-P."/>
        </authorList>
    </citation>
    <scope>NUCLEOTIDE SEQUENCE [LARGE SCALE GENOMIC DNA]</scope>
    <source>
        <strain evidence="3 4">DSM 45162</strain>
    </source>
</reference>
<evidence type="ECO:0000313" key="3">
    <source>
        <dbReference type="EMBL" id="RZU52593.1"/>
    </source>
</evidence>
<dbReference type="Pfam" id="PF00990">
    <property type="entry name" value="GGDEF"/>
    <property type="match status" value="1"/>
</dbReference>
<dbReference type="InterPro" id="IPR043128">
    <property type="entry name" value="Rev_trsase/Diguanyl_cyclase"/>
</dbReference>
<dbReference type="InterPro" id="IPR011990">
    <property type="entry name" value="TPR-like_helical_dom_sf"/>
</dbReference>
<dbReference type="EMBL" id="SHKY01000001">
    <property type="protein sequence ID" value="RZU52593.1"/>
    <property type="molecule type" value="Genomic_DNA"/>
</dbReference>
<dbReference type="Gene3D" id="1.25.40.10">
    <property type="entry name" value="Tetratricopeptide repeat domain"/>
    <property type="match status" value="2"/>
</dbReference>
<protein>
    <submittedName>
        <fullName evidence="3">Diguanylate cyclase (GGDEF)-like protein</fullName>
    </submittedName>
</protein>
<evidence type="ECO:0000313" key="4">
    <source>
        <dbReference type="Proteomes" id="UP000292564"/>
    </source>
</evidence>
<dbReference type="InterPro" id="IPR029787">
    <property type="entry name" value="Nucleotide_cyclase"/>
</dbReference>
<dbReference type="Proteomes" id="UP000292564">
    <property type="component" value="Unassembled WGS sequence"/>
</dbReference>
<dbReference type="InterPro" id="IPR000160">
    <property type="entry name" value="GGDEF_dom"/>
</dbReference>
<dbReference type="AlphaFoldDB" id="A0A4Q7ZPX5"/>
<dbReference type="FunFam" id="3.30.70.270:FF:000001">
    <property type="entry name" value="Diguanylate cyclase domain protein"/>
    <property type="match status" value="1"/>
</dbReference>
<proteinExistence type="predicted"/>
<feature type="domain" description="GGDEF" evidence="2">
    <location>
        <begin position="407"/>
        <end position="540"/>
    </location>
</feature>
<evidence type="ECO:0000259" key="2">
    <source>
        <dbReference type="PROSITE" id="PS50887"/>
    </source>
</evidence>
<gene>
    <name evidence="3" type="ORF">EV385_4467</name>
</gene>
<dbReference type="RefSeq" id="WP_130511188.1">
    <property type="nucleotide sequence ID" value="NZ_SHKY01000001.1"/>
</dbReference>
<dbReference type="GO" id="GO:0052621">
    <property type="term" value="F:diguanylate cyclase activity"/>
    <property type="evidence" value="ECO:0007669"/>
    <property type="project" value="TreeGrafter"/>
</dbReference>
<feature type="region of interest" description="Disordered" evidence="1">
    <location>
        <begin position="1"/>
        <end position="28"/>
    </location>
</feature>
<dbReference type="GO" id="GO:0005886">
    <property type="term" value="C:plasma membrane"/>
    <property type="evidence" value="ECO:0007669"/>
    <property type="project" value="TreeGrafter"/>
</dbReference>
<dbReference type="NCBIfam" id="TIGR00254">
    <property type="entry name" value="GGDEF"/>
    <property type="match status" value="1"/>
</dbReference>
<dbReference type="PANTHER" id="PTHR45138">
    <property type="entry name" value="REGULATORY COMPONENTS OF SENSORY TRANSDUCTION SYSTEM"/>
    <property type="match status" value="1"/>
</dbReference>
<name>A0A4Q7ZPX5_9ACTN</name>
<dbReference type="OrthoDB" id="23692at2"/>